<protein>
    <recommendedName>
        <fullName evidence="5">GTD-binding domain-containing protein</fullName>
    </recommendedName>
</protein>
<dbReference type="Pfam" id="PF04576">
    <property type="entry name" value="Zein-binding"/>
    <property type="match status" value="1"/>
</dbReference>
<evidence type="ECO:0000313" key="6">
    <source>
        <dbReference type="EMBL" id="KAF9589039.1"/>
    </source>
</evidence>
<dbReference type="OrthoDB" id="1933744at2759"/>
<reference evidence="6 7" key="1">
    <citation type="submission" date="2020-10" db="EMBL/GenBank/DDBJ databases">
        <title>The Coptis chinensis genome and diversification of protoberbering-type alkaloids.</title>
        <authorList>
            <person name="Wang B."/>
            <person name="Shu S."/>
            <person name="Song C."/>
            <person name="Liu Y."/>
        </authorList>
    </citation>
    <scope>NUCLEOTIDE SEQUENCE [LARGE SCALE GENOMIC DNA]</scope>
    <source>
        <strain evidence="6">HL-2020</strain>
        <tissue evidence="6">Leaf</tissue>
    </source>
</reference>
<proteinExistence type="predicted"/>
<dbReference type="Proteomes" id="UP000631114">
    <property type="component" value="Unassembled WGS sequence"/>
</dbReference>
<accession>A0A835GY82</accession>
<keyword evidence="3" id="KW-1133">Transmembrane helix</keyword>
<organism evidence="6 7">
    <name type="scientific">Coptis chinensis</name>
    <dbReference type="NCBI Taxonomy" id="261450"/>
    <lineage>
        <taxon>Eukaryota</taxon>
        <taxon>Viridiplantae</taxon>
        <taxon>Streptophyta</taxon>
        <taxon>Embryophyta</taxon>
        <taxon>Tracheophyta</taxon>
        <taxon>Spermatophyta</taxon>
        <taxon>Magnoliopsida</taxon>
        <taxon>Ranunculales</taxon>
        <taxon>Ranunculaceae</taxon>
        <taxon>Coptidoideae</taxon>
        <taxon>Coptis</taxon>
    </lineage>
</organism>
<evidence type="ECO:0000256" key="1">
    <source>
        <dbReference type="ARBA" id="ARBA00004370"/>
    </source>
</evidence>
<evidence type="ECO:0000313" key="7">
    <source>
        <dbReference type="Proteomes" id="UP000631114"/>
    </source>
</evidence>
<keyword evidence="4" id="KW-0472">Membrane</keyword>
<name>A0A835GY82_9MAGN</name>
<evidence type="ECO:0000256" key="2">
    <source>
        <dbReference type="ARBA" id="ARBA00022692"/>
    </source>
</evidence>
<dbReference type="AlphaFoldDB" id="A0A835GY82"/>
<keyword evidence="7" id="KW-1185">Reference proteome</keyword>
<dbReference type="PROSITE" id="PS51775">
    <property type="entry name" value="GTD_BINDING"/>
    <property type="match status" value="1"/>
</dbReference>
<dbReference type="PANTHER" id="PTHR31422">
    <property type="entry name" value="BNAANNG28530D PROTEIN"/>
    <property type="match status" value="1"/>
</dbReference>
<keyword evidence="2" id="KW-0812">Transmembrane</keyword>
<evidence type="ECO:0000259" key="5">
    <source>
        <dbReference type="PROSITE" id="PS51775"/>
    </source>
</evidence>
<gene>
    <name evidence="6" type="ORF">IFM89_018301</name>
</gene>
<evidence type="ECO:0000256" key="4">
    <source>
        <dbReference type="ARBA" id="ARBA00023136"/>
    </source>
</evidence>
<dbReference type="GO" id="GO:0016020">
    <property type="term" value="C:membrane"/>
    <property type="evidence" value="ECO:0007669"/>
    <property type="project" value="UniProtKB-SubCell"/>
</dbReference>
<evidence type="ECO:0000256" key="3">
    <source>
        <dbReference type="ARBA" id="ARBA00022989"/>
    </source>
</evidence>
<dbReference type="InterPro" id="IPR007656">
    <property type="entry name" value="GTD-bd"/>
</dbReference>
<sequence length="211" mass="24922">MISDMGFVQVLRFVAYAIQRFHLARNIYSNESVDNEEEKGVEEELGDEYKEDEERDLQALRKAVRIQRERVRKVCLELEKERLAAASTANETMAMIMRLQSEVSSIQMQANQYQRMAEQKQLHDQEVIHSMRWIVLKQESERDILESQLNSCKQGRMIDWKAGDEDGLKGIDCTPNRFIEIWRRRKDLKRVDVDGSDVWGLEITGNFYFHF</sequence>
<dbReference type="PANTHER" id="PTHR31422:SF2">
    <property type="entry name" value="PROTEIN FLOURY 1-LIKE"/>
    <property type="match status" value="1"/>
</dbReference>
<feature type="domain" description="GTD-binding" evidence="5">
    <location>
        <begin position="55"/>
        <end position="153"/>
    </location>
</feature>
<comment type="subcellular location">
    <subcellularLocation>
        <location evidence="1">Membrane</location>
    </subcellularLocation>
</comment>
<dbReference type="EMBL" id="JADFTS010000009">
    <property type="protein sequence ID" value="KAF9589039.1"/>
    <property type="molecule type" value="Genomic_DNA"/>
</dbReference>
<dbReference type="GO" id="GO:0080115">
    <property type="term" value="F:myosin XI tail binding"/>
    <property type="evidence" value="ECO:0007669"/>
    <property type="project" value="UniProtKB-ARBA"/>
</dbReference>
<comment type="caution">
    <text evidence="6">The sequence shown here is derived from an EMBL/GenBank/DDBJ whole genome shotgun (WGS) entry which is preliminary data.</text>
</comment>